<dbReference type="EMBL" id="JAOTPV010000010">
    <property type="protein sequence ID" value="KAJ4477512.1"/>
    <property type="molecule type" value="Genomic_DNA"/>
</dbReference>
<dbReference type="AlphaFoldDB" id="A0A9W9DMN6"/>
<dbReference type="InterPro" id="IPR036291">
    <property type="entry name" value="NAD(P)-bd_dom_sf"/>
</dbReference>
<evidence type="ECO:0000256" key="1">
    <source>
        <dbReference type="ARBA" id="ARBA00022857"/>
    </source>
</evidence>
<keyword evidence="1" id="KW-0521">NADP</keyword>
<name>A0A9W9DMN6_9AGAR</name>
<sequence>MSTAKRSIALVGIGAIGTPILRALLNSPNHPNVIVLTRLESKGRDLPSELPSGSIFPVDYTDVAALTALFKEHSVEIVISTLSRPGYKAQYVLADAAKASGSVKLFVPSEWGFSTEGAKDKGEDNTFAMKDRMAEYLGSIGLPYTRIFTGAFMGYVPWIVGSDVDGKAHILGKGDTPFSVTSQQDIGGFVAHVLTSLPPDSSELVNACLRIQGQRITLRQFARVANKQIVTVNTDELIPGKTDAEKNFKVTLQTQVEEGMGTTGWNHRAKKELDGATGSANKLWEGHIWQTIEKTF</sequence>
<dbReference type="Proteomes" id="UP001150266">
    <property type="component" value="Unassembled WGS sequence"/>
</dbReference>
<evidence type="ECO:0000313" key="5">
    <source>
        <dbReference type="Proteomes" id="UP001150266"/>
    </source>
</evidence>
<dbReference type="SUPFAM" id="SSF51735">
    <property type="entry name" value="NAD(P)-binding Rossmann-fold domains"/>
    <property type="match status" value="1"/>
</dbReference>
<accession>A0A9W9DMN6</accession>
<gene>
    <name evidence="4" type="ORF">J3R30DRAFT_226771</name>
</gene>
<evidence type="ECO:0000256" key="2">
    <source>
        <dbReference type="ARBA" id="ARBA00023002"/>
    </source>
</evidence>
<dbReference type="PANTHER" id="PTHR47706:SF9">
    <property type="entry name" value="NMRA-LIKE DOMAIN-CONTAINING PROTEIN-RELATED"/>
    <property type="match status" value="1"/>
</dbReference>
<dbReference type="PANTHER" id="PTHR47706">
    <property type="entry name" value="NMRA-LIKE FAMILY PROTEIN"/>
    <property type="match status" value="1"/>
</dbReference>
<dbReference type="OrthoDB" id="5283654at2759"/>
<keyword evidence="2" id="KW-0560">Oxidoreductase</keyword>
<organism evidence="4 5">
    <name type="scientific">Lentinula aciculospora</name>
    <dbReference type="NCBI Taxonomy" id="153920"/>
    <lineage>
        <taxon>Eukaryota</taxon>
        <taxon>Fungi</taxon>
        <taxon>Dikarya</taxon>
        <taxon>Basidiomycota</taxon>
        <taxon>Agaricomycotina</taxon>
        <taxon>Agaricomycetes</taxon>
        <taxon>Agaricomycetidae</taxon>
        <taxon>Agaricales</taxon>
        <taxon>Marasmiineae</taxon>
        <taxon>Omphalotaceae</taxon>
        <taxon>Lentinula</taxon>
    </lineage>
</organism>
<evidence type="ECO:0000259" key="3">
    <source>
        <dbReference type="Pfam" id="PF05368"/>
    </source>
</evidence>
<dbReference type="Gene3D" id="3.40.50.720">
    <property type="entry name" value="NAD(P)-binding Rossmann-like Domain"/>
    <property type="match status" value="1"/>
</dbReference>
<dbReference type="InterPro" id="IPR051609">
    <property type="entry name" value="NmrA/Isoflavone_reductase-like"/>
</dbReference>
<dbReference type="GO" id="GO:0016491">
    <property type="term" value="F:oxidoreductase activity"/>
    <property type="evidence" value="ECO:0007669"/>
    <property type="project" value="UniProtKB-KW"/>
</dbReference>
<reference evidence="4" key="1">
    <citation type="submission" date="2022-08" db="EMBL/GenBank/DDBJ databases">
        <title>A Global Phylogenomic Analysis of the Shiitake Genus Lentinula.</title>
        <authorList>
            <consortium name="DOE Joint Genome Institute"/>
            <person name="Sierra-Patev S."/>
            <person name="Min B."/>
            <person name="Naranjo-Ortiz M."/>
            <person name="Looney B."/>
            <person name="Konkel Z."/>
            <person name="Slot J.C."/>
            <person name="Sakamoto Y."/>
            <person name="Steenwyk J.L."/>
            <person name="Rokas A."/>
            <person name="Carro J."/>
            <person name="Camarero S."/>
            <person name="Ferreira P."/>
            <person name="Molpeceres G."/>
            <person name="Ruiz-Duenas F.J."/>
            <person name="Serrano A."/>
            <person name="Henrissat B."/>
            <person name="Drula E."/>
            <person name="Hughes K.W."/>
            <person name="Mata J.L."/>
            <person name="Ishikawa N.K."/>
            <person name="Vargas-Isla R."/>
            <person name="Ushijima S."/>
            <person name="Smith C.A."/>
            <person name="Ahrendt S."/>
            <person name="Andreopoulos W."/>
            <person name="He G."/>
            <person name="Labutti K."/>
            <person name="Lipzen A."/>
            <person name="Ng V."/>
            <person name="Riley R."/>
            <person name="Sandor L."/>
            <person name="Barry K."/>
            <person name="Martinez A.T."/>
            <person name="Xiao Y."/>
            <person name="Gibbons J.G."/>
            <person name="Terashima K."/>
            <person name="Grigoriev I.V."/>
            <person name="Hibbett D.S."/>
        </authorList>
    </citation>
    <scope>NUCLEOTIDE SEQUENCE</scope>
    <source>
        <strain evidence="4">JLM2183</strain>
    </source>
</reference>
<evidence type="ECO:0000313" key="4">
    <source>
        <dbReference type="EMBL" id="KAJ4477512.1"/>
    </source>
</evidence>
<dbReference type="Pfam" id="PF05368">
    <property type="entry name" value="NmrA"/>
    <property type="match status" value="1"/>
</dbReference>
<dbReference type="InterPro" id="IPR008030">
    <property type="entry name" value="NmrA-like"/>
</dbReference>
<keyword evidence="5" id="KW-1185">Reference proteome</keyword>
<protein>
    <recommendedName>
        <fullName evidence="3">NmrA-like domain-containing protein</fullName>
    </recommendedName>
</protein>
<comment type="caution">
    <text evidence="4">The sequence shown here is derived from an EMBL/GenBank/DDBJ whole genome shotgun (WGS) entry which is preliminary data.</text>
</comment>
<proteinExistence type="predicted"/>
<feature type="domain" description="NmrA-like" evidence="3">
    <location>
        <begin position="9"/>
        <end position="258"/>
    </location>
</feature>